<dbReference type="InterPro" id="IPR015424">
    <property type="entry name" value="PyrdxlP-dep_Trfase"/>
</dbReference>
<dbReference type="Gene3D" id="3.40.640.10">
    <property type="entry name" value="Type I PLP-dependent aspartate aminotransferase-like (Major domain)"/>
    <property type="match status" value="1"/>
</dbReference>
<gene>
    <name evidence="10" type="ORF">ACFL2Z_03695</name>
</gene>
<dbReference type="InterPro" id="IPR000192">
    <property type="entry name" value="Aminotrans_V_dom"/>
</dbReference>
<proteinExistence type="inferred from homology"/>
<keyword evidence="6" id="KW-0408">Iron</keyword>
<evidence type="ECO:0000256" key="3">
    <source>
        <dbReference type="ARBA" id="ARBA00022679"/>
    </source>
</evidence>
<comment type="similarity">
    <text evidence="2">Belongs to the class-V pyridoxal-phosphate-dependent aminotransferase family. NifS/IscS subfamily.</text>
</comment>
<comment type="cofactor">
    <cofactor evidence="1">
        <name>pyridoxal 5'-phosphate</name>
        <dbReference type="ChEBI" id="CHEBI:597326"/>
    </cofactor>
</comment>
<name>A0ABV6YPK6_UNCEI</name>
<dbReference type="Pfam" id="PF00266">
    <property type="entry name" value="Aminotran_5"/>
    <property type="match status" value="1"/>
</dbReference>
<evidence type="ECO:0000256" key="8">
    <source>
        <dbReference type="ARBA" id="ARBA00050776"/>
    </source>
</evidence>
<keyword evidence="5" id="KW-0663">Pyridoxal phosphate</keyword>
<keyword evidence="7" id="KW-0411">Iron-sulfur</keyword>
<comment type="catalytic activity">
    <reaction evidence="8">
        <text>(sulfur carrier)-H + L-cysteine = (sulfur carrier)-SH + L-alanine</text>
        <dbReference type="Rhea" id="RHEA:43892"/>
        <dbReference type="Rhea" id="RHEA-COMP:14737"/>
        <dbReference type="Rhea" id="RHEA-COMP:14739"/>
        <dbReference type="ChEBI" id="CHEBI:29917"/>
        <dbReference type="ChEBI" id="CHEBI:35235"/>
        <dbReference type="ChEBI" id="CHEBI:57972"/>
        <dbReference type="ChEBI" id="CHEBI:64428"/>
        <dbReference type="EC" id="2.8.1.7"/>
    </reaction>
</comment>
<evidence type="ECO:0000313" key="11">
    <source>
        <dbReference type="Proteomes" id="UP001594288"/>
    </source>
</evidence>
<evidence type="ECO:0000256" key="5">
    <source>
        <dbReference type="ARBA" id="ARBA00022898"/>
    </source>
</evidence>
<dbReference type="PANTHER" id="PTHR11601">
    <property type="entry name" value="CYSTEINE DESULFURYLASE FAMILY MEMBER"/>
    <property type="match status" value="1"/>
</dbReference>
<dbReference type="PIRSF" id="PIRSF005572">
    <property type="entry name" value="NifS"/>
    <property type="match status" value="1"/>
</dbReference>
<evidence type="ECO:0000256" key="2">
    <source>
        <dbReference type="ARBA" id="ARBA00006490"/>
    </source>
</evidence>
<dbReference type="EMBL" id="JBHPEI010000051">
    <property type="protein sequence ID" value="MFC1799997.1"/>
    <property type="molecule type" value="Genomic_DNA"/>
</dbReference>
<evidence type="ECO:0000256" key="4">
    <source>
        <dbReference type="ARBA" id="ARBA00022723"/>
    </source>
</evidence>
<organism evidence="10 11">
    <name type="scientific">Eiseniibacteriota bacterium</name>
    <dbReference type="NCBI Taxonomy" id="2212470"/>
    <lineage>
        <taxon>Bacteria</taxon>
        <taxon>Candidatus Eiseniibacteriota</taxon>
    </lineage>
</organism>
<reference evidence="10 11" key="1">
    <citation type="submission" date="2024-09" db="EMBL/GenBank/DDBJ databases">
        <authorList>
            <person name="D'Angelo T."/>
        </authorList>
    </citation>
    <scope>NUCLEOTIDE SEQUENCE [LARGE SCALE GENOMIC DNA]</scope>
    <source>
        <strain evidence="10">SAG AM-311-F02</strain>
    </source>
</reference>
<keyword evidence="11" id="KW-1185">Reference proteome</keyword>
<dbReference type="InterPro" id="IPR015422">
    <property type="entry name" value="PyrdxlP-dep_Trfase_small"/>
</dbReference>
<comment type="caution">
    <text evidence="10">The sequence shown here is derived from an EMBL/GenBank/DDBJ whole genome shotgun (WGS) entry which is preliminary data.</text>
</comment>
<keyword evidence="3" id="KW-0808">Transferase</keyword>
<sequence>MGFALRNKDKGNHIVTTETEHISIHNISKYLTKAGFTVTKVPVDHYGRVSVKDVAESITGYTILVSVGYASNEIGTVQPISEIGELCREKEIAFHSDAVAAEGLLPMDVERDNLSLASLSSNDIYGPKGLGVLYRKKGMKLIPQVIGGGQEFGLRSGTENIAAIVGMAEAVKIMQGEMTGEVERIKGYRDQLIETILVKIPRSYLNGHPTDRLPNNAHFRFDGVEGEALLLTLNAKGVMGSTGSACSSKTLEPSHTLLSLGLSHEQAHGSLELTCGRFNTQEDVDKVLEVLPDILARLRELSPLYDGD</sequence>
<dbReference type="InterPro" id="IPR015421">
    <property type="entry name" value="PyrdxlP-dep_Trfase_major"/>
</dbReference>
<evidence type="ECO:0000256" key="6">
    <source>
        <dbReference type="ARBA" id="ARBA00023004"/>
    </source>
</evidence>
<dbReference type="InterPro" id="IPR016454">
    <property type="entry name" value="Cysteine_dSase"/>
</dbReference>
<dbReference type="Proteomes" id="UP001594288">
    <property type="component" value="Unassembled WGS sequence"/>
</dbReference>
<dbReference type="Gene3D" id="3.90.1150.10">
    <property type="entry name" value="Aspartate Aminotransferase, domain 1"/>
    <property type="match status" value="1"/>
</dbReference>
<evidence type="ECO:0000259" key="9">
    <source>
        <dbReference type="Pfam" id="PF00266"/>
    </source>
</evidence>
<accession>A0ABV6YPK6</accession>
<feature type="domain" description="Aminotransferase class V" evidence="9">
    <location>
        <begin position="7"/>
        <end position="287"/>
    </location>
</feature>
<keyword evidence="4" id="KW-0479">Metal-binding</keyword>
<evidence type="ECO:0000313" key="10">
    <source>
        <dbReference type="EMBL" id="MFC1799997.1"/>
    </source>
</evidence>
<evidence type="ECO:0000256" key="7">
    <source>
        <dbReference type="ARBA" id="ARBA00023014"/>
    </source>
</evidence>
<protein>
    <submittedName>
        <fullName evidence="10">Cysteine desulfurase family protein</fullName>
    </submittedName>
</protein>
<dbReference type="SUPFAM" id="SSF53383">
    <property type="entry name" value="PLP-dependent transferases"/>
    <property type="match status" value="1"/>
</dbReference>
<evidence type="ECO:0000256" key="1">
    <source>
        <dbReference type="ARBA" id="ARBA00001933"/>
    </source>
</evidence>
<dbReference type="PANTHER" id="PTHR11601:SF34">
    <property type="entry name" value="CYSTEINE DESULFURASE"/>
    <property type="match status" value="1"/>
</dbReference>